<feature type="chain" id="PRO_5037136509" evidence="1">
    <location>
        <begin position="26"/>
        <end position="60"/>
    </location>
</feature>
<proteinExistence type="predicted"/>
<accession>A0A921P003</accession>
<protein>
    <submittedName>
        <fullName evidence="2">Uncharacterized protein</fullName>
    </submittedName>
</protein>
<comment type="caution">
    <text evidence="2">The sequence shown here is derived from an EMBL/GenBank/DDBJ whole genome shotgun (WGS) entry which is preliminary data.</text>
</comment>
<keyword evidence="3" id="KW-1185">Reference proteome</keyword>
<dbReference type="EMBL" id="PDWK01000105">
    <property type="protein sequence ID" value="KAF1684676.1"/>
    <property type="molecule type" value="Genomic_DNA"/>
</dbReference>
<gene>
    <name evidence="2" type="ORF">CR938_13580</name>
</gene>
<evidence type="ECO:0000313" key="3">
    <source>
        <dbReference type="Proteomes" id="UP000717981"/>
    </source>
</evidence>
<organism evidence="2 3">
    <name type="scientific">Pseudoxanthomonas taiwanensis</name>
    <dbReference type="NCBI Taxonomy" id="176598"/>
    <lineage>
        <taxon>Bacteria</taxon>
        <taxon>Pseudomonadati</taxon>
        <taxon>Pseudomonadota</taxon>
        <taxon>Gammaproteobacteria</taxon>
        <taxon>Lysobacterales</taxon>
        <taxon>Lysobacteraceae</taxon>
        <taxon>Pseudoxanthomonas</taxon>
    </lineage>
</organism>
<dbReference type="AlphaFoldDB" id="A0A921P003"/>
<evidence type="ECO:0000256" key="1">
    <source>
        <dbReference type="SAM" id="SignalP"/>
    </source>
</evidence>
<dbReference type="Proteomes" id="UP000717981">
    <property type="component" value="Unassembled WGS sequence"/>
</dbReference>
<feature type="signal peptide" evidence="1">
    <location>
        <begin position="1"/>
        <end position="25"/>
    </location>
</feature>
<evidence type="ECO:0000313" key="2">
    <source>
        <dbReference type="EMBL" id="KAF1684676.1"/>
    </source>
</evidence>
<reference evidence="2" key="1">
    <citation type="submission" date="2017-10" db="EMBL/GenBank/DDBJ databases">
        <title>Whole genome sequencing of members of genus Pseudoxanthomonas.</title>
        <authorList>
            <person name="Kumar S."/>
            <person name="Bansal K."/>
            <person name="Kaur A."/>
            <person name="Patil P."/>
            <person name="Sharma S."/>
            <person name="Patil P.B."/>
        </authorList>
    </citation>
    <scope>NUCLEOTIDE SEQUENCE</scope>
    <source>
        <strain evidence="2">DSM 22914</strain>
    </source>
</reference>
<keyword evidence="1" id="KW-0732">Signal</keyword>
<sequence>MLTSTGGCGMLSKNWLVIAAMMALAANTPPKTTMAASSIQAMRRRVEGGRLARGGRVALM</sequence>
<name>A0A921P003_9GAMM</name>